<dbReference type="PANTHER" id="PTHR43095">
    <property type="entry name" value="SUGAR KINASE"/>
    <property type="match status" value="1"/>
</dbReference>
<evidence type="ECO:0000256" key="3">
    <source>
        <dbReference type="ARBA" id="ARBA00022777"/>
    </source>
</evidence>
<accession>A0ABW9RNI7</accession>
<evidence type="ECO:0000256" key="1">
    <source>
        <dbReference type="ARBA" id="ARBA00009156"/>
    </source>
</evidence>
<dbReference type="SUPFAM" id="SSF53067">
    <property type="entry name" value="Actin-like ATPase domain"/>
    <property type="match status" value="2"/>
</dbReference>
<dbReference type="Proteomes" id="UP000798808">
    <property type="component" value="Unassembled WGS sequence"/>
</dbReference>
<organism evidence="6 7">
    <name type="scientific">Fulvivirga kasyanovii</name>
    <dbReference type="NCBI Taxonomy" id="396812"/>
    <lineage>
        <taxon>Bacteria</taxon>
        <taxon>Pseudomonadati</taxon>
        <taxon>Bacteroidota</taxon>
        <taxon>Cytophagia</taxon>
        <taxon>Cytophagales</taxon>
        <taxon>Fulvivirgaceae</taxon>
        <taxon>Fulvivirga</taxon>
    </lineage>
</organism>
<dbReference type="Gene3D" id="3.30.420.40">
    <property type="match status" value="2"/>
</dbReference>
<dbReference type="InterPro" id="IPR043129">
    <property type="entry name" value="ATPase_NBD"/>
</dbReference>
<evidence type="ECO:0000256" key="2">
    <source>
        <dbReference type="ARBA" id="ARBA00022679"/>
    </source>
</evidence>
<dbReference type="InterPro" id="IPR018484">
    <property type="entry name" value="FGGY_N"/>
</dbReference>
<dbReference type="InterPro" id="IPR000577">
    <property type="entry name" value="Carb_kinase_FGGY"/>
</dbReference>
<comment type="similarity">
    <text evidence="1">Belongs to the FGGY kinase family.</text>
</comment>
<evidence type="ECO:0000259" key="4">
    <source>
        <dbReference type="Pfam" id="PF00370"/>
    </source>
</evidence>
<dbReference type="GO" id="GO:0016301">
    <property type="term" value="F:kinase activity"/>
    <property type="evidence" value="ECO:0007669"/>
    <property type="project" value="UniProtKB-KW"/>
</dbReference>
<reference evidence="6 7" key="1">
    <citation type="submission" date="2019-02" db="EMBL/GenBank/DDBJ databases">
        <authorList>
            <person name="Goldberg S.R."/>
            <person name="Haltli B.A."/>
            <person name="Correa H."/>
            <person name="Russell K.G."/>
        </authorList>
    </citation>
    <scope>NUCLEOTIDE SEQUENCE [LARGE SCALE GENOMIC DNA]</scope>
    <source>
        <strain evidence="6 7">JCM 16186</strain>
    </source>
</reference>
<dbReference type="InterPro" id="IPR050406">
    <property type="entry name" value="FGGY_Carb_Kinase"/>
</dbReference>
<comment type="caution">
    <text evidence="6">The sequence shown here is derived from an EMBL/GenBank/DDBJ whole genome shotgun (WGS) entry which is preliminary data.</text>
</comment>
<keyword evidence="3 6" id="KW-0418">Kinase</keyword>
<proteinExistence type="inferred from homology"/>
<feature type="domain" description="Carbohydrate kinase FGGY C-terminal" evidence="5">
    <location>
        <begin position="261"/>
        <end position="447"/>
    </location>
</feature>
<keyword evidence="2" id="KW-0808">Transferase</keyword>
<feature type="domain" description="Carbohydrate kinase FGGY N-terminal" evidence="4">
    <location>
        <begin position="4"/>
        <end position="247"/>
    </location>
</feature>
<evidence type="ECO:0000259" key="5">
    <source>
        <dbReference type="Pfam" id="PF02782"/>
    </source>
</evidence>
<dbReference type="Pfam" id="PF02782">
    <property type="entry name" value="FGGY_C"/>
    <property type="match status" value="1"/>
</dbReference>
<protein>
    <submittedName>
        <fullName evidence="6">Carbohydrate kinase</fullName>
    </submittedName>
</protein>
<evidence type="ECO:0000313" key="6">
    <source>
        <dbReference type="EMBL" id="MTI25694.1"/>
    </source>
</evidence>
<dbReference type="CDD" id="cd07809">
    <property type="entry name" value="ASKHA_NBD_FGGY_BaXK-like"/>
    <property type="match status" value="1"/>
</dbReference>
<dbReference type="Pfam" id="PF00370">
    <property type="entry name" value="FGGY_N"/>
    <property type="match status" value="1"/>
</dbReference>
<sequence>MDSYLIGFDVGSSSIKAALVNADTQEIVQVTHYPETEMGVISHFPGWAEQHPETWWENLCIASRRLLDKSGVRAEHIKSIGISYQMHGLVLLGENNEVLRPSIIWSDSRSVEIGRKAFADLGKEMCYTHLLNSPGNFTLSKLKWVLDNEPEVYARLKKFVLPGDYIAMKMTGEACTTVSGISEGVLWDFKNEEVAQFLLDYFGIDRSKVADIVPTFSDQGKLLDGPARQLGLKPGTPVTYRAGDQPNNALSLNVFNPGEIAATGGTSGVVYAVVDHPVSDEQSRINGFAHVNYSSHDPRIGLLLCINGAGSQYSWLKKEIANNGTTYEDMERMISQVPVSSEGLRVIPFGNGAERMLDNKVLGSHVINLHFNRHGKAHFYRAALEGIAFSFIYGMEIFDGMGIVPRVIRVGNDNLFRSSVFSTTIAALTGCKIEIIETTGAAGAASASGVAIGAYASAEEALSGVKVAKAYEVADTMDKYRSAYEIWKADLEKLLLQEQELKTSI</sequence>
<name>A0ABW9RNI7_9BACT</name>
<dbReference type="RefSeq" id="WP_155172028.1">
    <property type="nucleotide sequence ID" value="NZ_BAAAFL010000017.1"/>
</dbReference>
<evidence type="ECO:0000313" key="7">
    <source>
        <dbReference type="Proteomes" id="UP000798808"/>
    </source>
</evidence>
<gene>
    <name evidence="6" type="ORF">E1163_12130</name>
</gene>
<dbReference type="PIRSF" id="PIRSF000538">
    <property type="entry name" value="GlpK"/>
    <property type="match status" value="1"/>
</dbReference>
<dbReference type="EMBL" id="SMLW01000533">
    <property type="protein sequence ID" value="MTI25694.1"/>
    <property type="molecule type" value="Genomic_DNA"/>
</dbReference>
<keyword evidence="7" id="KW-1185">Reference proteome</keyword>
<dbReference type="PANTHER" id="PTHR43095:SF5">
    <property type="entry name" value="XYLULOSE KINASE"/>
    <property type="match status" value="1"/>
</dbReference>
<dbReference type="InterPro" id="IPR018485">
    <property type="entry name" value="FGGY_C"/>
</dbReference>